<evidence type="ECO:0000313" key="2">
    <source>
        <dbReference type="Proteomes" id="UP000321058"/>
    </source>
</evidence>
<gene>
    <name evidence="1" type="ORF">RSO01_82210</name>
</gene>
<dbReference type="AlphaFoldDB" id="A0A512NQ33"/>
<proteinExistence type="predicted"/>
<dbReference type="Proteomes" id="UP000321058">
    <property type="component" value="Unassembled WGS sequence"/>
</dbReference>
<dbReference type="EMBL" id="BKAJ01000198">
    <property type="protein sequence ID" value="GEP61055.1"/>
    <property type="molecule type" value="Genomic_DNA"/>
</dbReference>
<protein>
    <submittedName>
        <fullName evidence="1">Uncharacterized protein</fullName>
    </submittedName>
</protein>
<name>A0A512NQ33_9HYPH</name>
<organism evidence="1 2">
    <name type="scientific">Reyranella soli</name>
    <dbReference type="NCBI Taxonomy" id="1230389"/>
    <lineage>
        <taxon>Bacteria</taxon>
        <taxon>Pseudomonadati</taxon>
        <taxon>Pseudomonadota</taxon>
        <taxon>Alphaproteobacteria</taxon>
        <taxon>Hyphomicrobiales</taxon>
        <taxon>Reyranellaceae</taxon>
        <taxon>Reyranella</taxon>
    </lineage>
</organism>
<reference evidence="1 2" key="1">
    <citation type="submission" date="2019-07" db="EMBL/GenBank/DDBJ databases">
        <title>Whole genome shotgun sequence of Reyranella soli NBRC 108950.</title>
        <authorList>
            <person name="Hosoyama A."/>
            <person name="Uohara A."/>
            <person name="Ohji S."/>
            <person name="Ichikawa N."/>
        </authorList>
    </citation>
    <scope>NUCLEOTIDE SEQUENCE [LARGE SCALE GENOMIC DNA]</scope>
    <source>
        <strain evidence="1 2">NBRC 108950</strain>
    </source>
</reference>
<comment type="caution">
    <text evidence="1">The sequence shown here is derived from an EMBL/GenBank/DDBJ whole genome shotgun (WGS) entry which is preliminary data.</text>
</comment>
<accession>A0A512NQ33</accession>
<evidence type="ECO:0000313" key="1">
    <source>
        <dbReference type="EMBL" id="GEP61055.1"/>
    </source>
</evidence>
<sequence length="66" mass="6956">MRRSVAFNGLIDIGGVPLGENLPQVHGDPCQGDGCGFYLEGDDAALEKVHWDAPRGDPLARAGPLL</sequence>
<keyword evidence="2" id="KW-1185">Reference proteome</keyword>